<evidence type="ECO:0000256" key="7">
    <source>
        <dbReference type="SAM" id="Phobius"/>
    </source>
</evidence>
<evidence type="ECO:0000256" key="2">
    <source>
        <dbReference type="ARBA" id="ARBA00022475"/>
    </source>
</evidence>
<evidence type="ECO:0000256" key="3">
    <source>
        <dbReference type="ARBA" id="ARBA00022692"/>
    </source>
</evidence>
<feature type="transmembrane region" description="Helical" evidence="7">
    <location>
        <begin position="103"/>
        <end position="122"/>
    </location>
</feature>
<accession>A0A2D2LU88</accession>
<comment type="subcellular location">
    <subcellularLocation>
        <location evidence="1">Cell membrane</location>
        <topology evidence="1">Multi-pass membrane protein</topology>
    </subcellularLocation>
</comment>
<evidence type="ECO:0000256" key="4">
    <source>
        <dbReference type="ARBA" id="ARBA00022989"/>
    </source>
</evidence>
<feature type="compositionally biased region" description="Polar residues" evidence="6">
    <location>
        <begin position="551"/>
        <end position="568"/>
    </location>
</feature>
<evidence type="ECO:0000313" key="9">
    <source>
        <dbReference type="Proteomes" id="UP000229340"/>
    </source>
</evidence>
<feature type="transmembrane region" description="Helical" evidence="7">
    <location>
        <begin position="143"/>
        <end position="163"/>
    </location>
</feature>
<keyword evidence="4 7" id="KW-1133">Transmembrane helix</keyword>
<keyword evidence="2" id="KW-1003">Cell membrane</keyword>
<dbReference type="PANTHER" id="PTHR30213">
    <property type="entry name" value="INNER MEMBRANE PROTEIN YHJD"/>
    <property type="match status" value="1"/>
</dbReference>
<feature type="transmembrane region" description="Helical" evidence="7">
    <location>
        <begin position="217"/>
        <end position="237"/>
    </location>
</feature>
<gene>
    <name evidence="8" type="ORF">NP7_04490</name>
</gene>
<feature type="transmembrane region" description="Helical" evidence="7">
    <location>
        <begin position="183"/>
        <end position="205"/>
    </location>
</feature>
<dbReference type="STRING" id="34062.AXE82_00575"/>
<evidence type="ECO:0000313" key="8">
    <source>
        <dbReference type="EMBL" id="ATR78576.1"/>
    </source>
</evidence>
<evidence type="ECO:0000256" key="6">
    <source>
        <dbReference type="SAM" id="MobiDB-lite"/>
    </source>
</evidence>
<dbReference type="GO" id="GO:0005886">
    <property type="term" value="C:plasma membrane"/>
    <property type="evidence" value="ECO:0007669"/>
    <property type="project" value="UniProtKB-SubCell"/>
</dbReference>
<feature type="compositionally biased region" description="Basic and acidic residues" evidence="6">
    <location>
        <begin position="431"/>
        <end position="441"/>
    </location>
</feature>
<feature type="region of interest" description="Disordered" evidence="6">
    <location>
        <begin position="519"/>
        <end position="569"/>
    </location>
</feature>
<dbReference type="InterPro" id="IPR017039">
    <property type="entry name" value="Virul_fac_BrkB"/>
</dbReference>
<dbReference type="PANTHER" id="PTHR30213:SF0">
    <property type="entry name" value="UPF0761 MEMBRANE PROTEIN YIHY"/>
    <property type="match status" value="1"/>
</dbReference>
<name>A0A2D2LU88_FAUOS</name>
<sequence>MNELIAKLKKLSIFKHKWVQFLMYLIKNFIDDNCSQKAALLTYTTLLSIVPILTLLVVILSTIPQLAEAREQIQNLIFSNILPSTGLQVTKYLNQFTSNSSNLTIIGVGILFFTTISTLMTIETAFNQIWRVEKKETSWLNLVRYWVIITLLPIVLAIVMIISSTVQSLSFLNQKIGGYGIDWAIWVQFGSIAIVLMGLVAMYWFVPRCQVRFKHALIAGVVVGIIFEILKLTFGAIVDNFTSYKAVYGAFAILPLFLLWIYISWNVILLGVQISYCLTIFETKEIFPRHPLFSLMDMLNVLYREHKKGNVVTEAGLRDVLGRQEMPNWYTYISFLQDNNLITTSDKDEYVLKRSLDDYSFWDFYQNMPYPLPHEKDLRKLKNNAPWTVQWINTLARGEAMLKYNFDISMASIFDSIAPRQTPNAEDIEPDTGKKDKDKGKGKGKGKGNKLAGQREGSGLSGGQVSDVVNEDKRIKETDAEQATGFDGTLDFKGQGSLSSQPRDFNALNKDELSDELSATKQAHDNQKHLSNDKGLDDKHPLKTLEENNSEYDSSNGENKATPSSAQHGNVADEHKFAIDNYLNANNFDNIRWDISNLDDTSFSNEITTTQTVESKILVDDDKPKGDNTAVMAKIRQIVPAAVLNSPYNPFNFIAKKIKQYSEQKDPRIITDDDKPDAA</sequence>
<evidence type="ECO:0000256" key="5">
    <source>
        <dbReference type="ARBA" id="ARBA00023136"/>
    </source>
</evidence>
<keyword evidence="5 7" id="KW-0472">Membrane</keyword>
<feature type="transmembrane region" description="Helical" evidence="7">
    <location>
        <begin position="40"/>
        <end position="63"/>
    </location>
</feature>
<reference evidence="9" key="1">
    <citation type="submission" date="2017-11" db="EMBL/GenBank/DDBJ databases">
        <title>Complete genome sequence of Moraxella osloensis NP7 isolated from human skin.</title>
        <authorList>
            <person name="Lee K."/>
            <person name="Lim J.Y."/>
            <person name="Hwang I."/>
        </authorList>
    </citation>
    <scope>NUCLEOTIDE SEQUENCE [LARGE SCALE GENOMIC DNA]</scope>
    <source>
        <strain evidence="9">NP7</strain>
    </source>
</reference>
<feature type="compositionally biased region" description="Basic and acidic residues" evidence="6">
    <location>
        <begin position="522"/>
        <end position="546"/>
    </location>
</feature>
<dbReference type="AlphaFoldDB" id="A0A2D2LU88"/>
<dbReference type="RefSeq" id="WP_100269863.1">
    <property type="nucleotide sequence ID" value="NZ_CP024443.1"/>
</dbReference>
<organism evidence="8 9">
    <name type="scientific">Faucicola osloensis</name>
    <name type="common">Moraxella osloensis</name>
    <dbReference type="NCBI Taxonomy" id="34062"/>
    <lineage>
        <taxon>Bacteria</taxon>
        <taxon>Pseudomonadati</taxon>
        <taxon>Pseudomonadota</taxon>
        <taxon>Gammaproteobacteria</taxon>
        <taxon>Moraxellales</taxon>
        <taxon>Moraxellaceae</taxon>
        <taxon>Faucicola</taxon>
    </lineage>
</organism>
<keyword evidence="3 7" id="KW-0812">Transmembrane</keyword>
<dbReference type="Pfam" id="PF03631">
    <property type="entry name" value="Virul_fac_BrkB"/>
    <property type="match status" value="1"/>
</dbReference>
<dbReference type="EMBL" id="CP024443">
    <property type="protein sequence ID" value="ATR78576.1"/>
    <property type="molecule type" value="Genomic_DNA"/>
</dbReference>
<proteinExistence type="predicted"/>
<dbReference type="NCBIfam" id="TIGR00765">
    <property type="entry name" value="yihY_not_rbn"/>
    <property type="match status" value="1"/>
</dbReference>
<feature type="compositionally biased region" description="Basic and acidic residues" evidence="6">
    <location>
        <begin position="470"/>
        <end position="479"/>
    </location>
</feature>
<evidence type="ECO:0000256" key="1">
    <source>
        <dbReference type="ARBA" id="ARBA00004651"/>
    </source>
</evidence>
<dbReference type="Proteomes" id="UP000229340">
    <property type="component" value="Chromosome"/>
</dbReference>
<protein>
    <submittedName>
        <fullName evidence="8">tRNA-processing RNAse BN</fullName>
    </submittedName>
</protein>
<feature type="transmembrane region" description="Helical" evidence="7">
    <location>
        <begin position="257"/>
        <end position="281"/>
    </location>
</feature>
<feature type="region of interest" description="Disordered" evidence="6">
    <location>
        <begin position="421"/>
        <end position="505"/>
    </location>
</feature>